<feature type="chain" id="PRO_5034278988" evidence="2">
    <location>
        <begin position="21"/>
        <end position="338"/>
    </location>
</feature>
<evidence type="ECO:0000313" key="4">
    <source>
        <dbReference type="Proteomes" id="UP000593765"/>
    </source>
</evidence>
<reference evidence="3 4" key="1">
    <citation type="submission" date="2020-10" db="EMBL/GenBank/DDBJ databases">
        <title>Wide distribution of Phycisphaera-like planctomycetes from WD2101 soil group in peatlands and genome analysis of the first cultivated representative.</title>
        <authorList>
            <person name="Dedysh S.N."/>
            <person name="Beletsky A.V."/>
            <person name="Ivanova A."/>
            <person name="Kulichevskaya I.S."/>
            <person name="Suzina N.E."/>
            <person name="Philippov D.A."/>
            <person name="Rakitin A.L."/>
            <person name="Mardanov A.V."/>
            <person name="Ravin N.V."/>
        </authorList>
    </citation>
    <scope>NUCLEOTIDE SEQUENCE [LARGE SCALE GENOMIC DNA]</scope>
    <source>
        <strain evidence="3 4">M1803</strain>
    </source>
</reference>
<feature type="region of interest" description="Disordered" evidence="1">
    <location>
        <begin position="20"/>
        <end position="56"/>
    </location>
</feature>
<dbReference type="EMBL" id="CP063458">
    <property type="protein sequence ID" value="QOV89866.1"/>
    <property type="molecule type" value="Genomic_DNA"/>
</dbReference>
<evidence type="ECO:0000313" key="3">
    <source>
        <dbReference type="EMBL" id="QOV89866.1"/>
    </source>
</evidence>
<feature type="compositionally biased region" description="Low complexity" evidence="1">
    <location>
        <begin position="43"/>
        <end position="53"/>
    </location>
</feature>
<gene>
    <name evidence="3" type="ORF">IPV69_00380</name>
</gene>
<dbReference type="Proteomes" id="UP000593765">
    <property type="component" value="Chromosome"/>
</dbReference>
<accession>A0A7M2WWL6</accession>
<dbReference type="AlphaFoldDB" id="A0A7M2WWL6"/>
<feature type="compositionally biased region" description="Basic and acidic residues" evidence="1">
    <location>
        <begin position="30"/>
        <end position="42"/>
    </location>
</feature>
<organism evidence="3 4">
    <name type="scientific">Humisphaera borealis</name>
    <dbReference type="NCBI Taxonomy" id="2807512"/>
    <lineage>
        <taxon>Bacteria</taxon>
        <taxon>Pseudomonadati</taxon>
        <taxon>Planctomycetota</taxon>
        <taxon>Phycisphaerae</taxon>
        <taxon>Tepidisphaerales</taxon>
        <taxon>Tepidisphaeraceae</taxon>
        <taxon>Humisphaera</taxon>
    </lineage>
</organism>
<evidence type="ECO:0000256" key="1">
    <source>
        <dbReference type="SAM" id="MobiDB-lite"/>
    </source>
</evidence>
<dbReference type="KEGG" id="hbs:IPV69_00380"/>
<protein>
    <submittedName>
        <fullName evidence="3">Uncharacterized protein</fullName>
    </submittedName>
</protein>
<feature type="signal peptide" evidence="2">
    <location>
        <begin position="1"/>
        <end position="20"/>
    </location>
</feature>
<evidence type="ECO:0000256" key="2">
    <source>
        <dbReference type="SAM" id="SignalP"/>
    </source>
</evidence>
<proteinExistence type="predicted"/>
<name>A0A7M2WWL6_9BACT</name>
<keyword evidence="4" id="KW-1185">Reference proteome</keyword>
<dbReference type="RefSeq" id="WP_206292926.1">
    <property type="nucleotide sequence ID" value="NZ_CP063458.1"/>
</dbReference>
<keyword evidence="2" id="KW-0732">Signal</keyword>
<sequence>MRRHLAAVVLLASALTPVFGQDKPANPAKEAPDSVRPSEPKPADSAAAQPKADAAQKYDIKLARPSKVGDKFRLEAVGATRKRLVAVANGEEQKPQDELLGVSVDGVVKVLEVNKDGVETRLSLTIETCIASVGKQQLPLLPAGTVVVVSWDKAKKSVWFTMDGQALPDDVGDLLELAVSVSDPEGATDDAIFGTNEKRQVGDSWPIDAAVAAKEFGRMGMKIKEEDLFGQTTLVEKTDAHDAPAMVIKTEFKARSLASDPKADNKIKVQSGNMTITTTVTMPVDITAPATKAEMKMKLSRELVGQNDDGKELRAIETIDREWERSVKPVERGAKPAK</sequence>